<dbReference type="GO" id="GO:0006888">
    <property type="term" value="P:endoplasmic reticulum to Golgi vesicle-mediated transport"/>
    <property type="evidence" value="ECO:0007669"/>
    <property type="project" value="TreeGrafter"/>
</dbReference>
<dbReference type="GO" id="GO:0005789">
    <property type="term" value="C:endoplasmic reticulum membrane"/>
    <property type="evidence" value="ECO:0007669"/>
    <property type="project" value="TreeGrafter"/>
</dbReference>
<evidence type="ECO:0000256" key="8">
    <source>
        <dbReference type="SAM" id="Phobius"/>
    </source>
</evidence>
<comment type="caution">
    <text evidence="9">The sequence shown here is derived from an EMBL/GenBank/DDBJ whole genome shotgun (WGS) entry which is preliminary data.</text>
</comment>
<evidence type="ECO:0000256" key="4">
    <source>
        <dbReference type="ARBA" id="ARBA00022927"/>
    </source>
</evidence>
<keyword evidence="4" id="KW-0653">Protein transport</keyword>
<feature type="non-terminal residue" evidence="9">
    <location>
        <position position="1"/>
    </location>
</feature>
<keyword evidence="10" id="KW-1185">Reference proteome</keyword>
<dbReference type="AlphaFoldDB" id="A0A9Q3I5Z1"/>
<evidence type="ECO:0000313" key="10">
    <source>
        <dbReference type="Proteomes" id="UP000765509"/>
    </source>
</evidence>
<proteinExistence type="inferred from homology"/>
<dbReference type="GO" id="GO:0030134">
    <property type="term" value="C:COPII-coated ER to Golgi transport vesicle"/>
    <property type="evidence" value="ECO:0007669"/>
    <property type="project" value="TreeGrafter"/>
</dbReference>
<comment type="subcellular location">
    <subcellularLocation>
        <location evidence="1">Membrane</location>
    </subcellularLocation>
</comment>
<evidence type="ECO:0000256" key="3">
    <source>
        <dbReference type="ARBA" id="ARBA00022692"/>
    </source>
</evidence>
<dbReference type="Proteomes" id="UP000765509">
    <property type="component" value="Unassembled WGS sequence"/>
</dbReference>
<keyword evidence="5 8" id="KW-1133">Transmembrane helix</keyword>
<gene>
    <name evidence="9" type="ORF">O181_067320</name>
</gene>
<evidence type="ECO:0000256" key="6">
    <source>
        <dbReference type="ARBA" id="ARBA00023136"/>
    </source>
</evidence>
<evidence type="ECO:0000256" key="2">
    <source>
        <dbReference type="ARBA" id="ARBA00022448"/>
    </source>
</evidence>
<dbReference type="GO" id="GO:0000139">
    <property type="term" value="C:Golgi membrane"/>
    <property type="evidence" value="ECO:0007669"/>
    <property type="project" value="TreeGrafter"/>
</dbReference>
<organism evidence="9 10">
    <name type="scientific">Austropuccinia psidii MF-1</name>
    <dbReference type="NCBI Taxonomy" id="1389203"/>
    <lineage>
        <taxon>Eukaryota</taxon>
        <taxon>Fungi</taxon>
        <taxon>Dikarya</taxon>
        <taxon>Basidiomycota</taxon>
        <taxon>Pucciniomycotina</taxon>
        <taxon>Pucciniomycetes</taxon>
        <taxon>Pucciniales</taxon>
        <taxon>Sphaerophragmiaceae</taxon>
        <taxon>Austropuccinia</taxon>
    </lineage>
</organism>
<dbReference type="OrthoDB" id="15356at2759"/>
<accession>A0A9Q3I5Z1</accession>
<dbReference type="InterPro" id="IPR013880">
    <property type="entry name" value="Yos1"/>
</dbReference>
<dbReference type="Pfam" id="PF08571">
    <property type="entry name" value="Yos1"/>
    <property type="match status" value="1"/>
</dbReference>
<comment type="similarity">
    <text evidence="7">Belongs to the YOS1 family.</text>
</comment>
<evidence type="ECO:0000313" key="9">
    <source>
        <dbReference type="EMBL" id="MBW0527605.1"/>
    </source>
</evidence>
<reference evidence="9" key="1">
    <citation type="submission" date="2021-03" db="EMBL/GenBank/DDBJ databases">
        <title>Draft genome sequence of rust myrtle Austropuccinia psidii MF-1, a brazilian biotype.</title>
        <authorList>
            <person name="Quecine M.C."/>
            <person name="Pachon D.M.R."/>
            <person name="Bonatelli M.L."/>
            <person name="Correr F.H."/>
            <person name="Franceschini L.M."/>
            <person name="Leite T.F."/>
            <person name="Margarido G.R.A."/>
            <person name="Almeida C.A."/>
            <person name="Ferrarezi J.A."/>
            <person name="Labate C.A."/>
        </authorList>
    </citation>
    <scope>NUCLEOTIDE SEQUENCE</scope>
    <source>
        <strain evidence="9">MF-1</strain>
    </source>
</reference>
<keyword evidence="6 8" id="KW-0472">Membrane</keyword>
<sequence>GWTTTSSITTTTNNLIDLTSSSNHLNNPSTIKDRLINLISAVRTLMRIPLIGLNILVIIYELILG</sequence>
<keyword evidence="2" id="KW-0813">Transport</keyword>
<dbReference type="GO" id="GO:0015031">
    <property type="term" value="P:protein transport"/>
    <property type="evidence" value="ECO:0007669"/>
    <property type="project" value="UniProtKB-KW"/>
</dbReference>
<keyword evidence="3 8" id="KW-0812">Transmembrane</keyword>
<dbReference type="EMBL" id="AVOT02033665">
    <property type="protein sequence ID" value="MBW0527605.1"/>
    <property type="molecule type" value="Genomic_DNA"/>
</dbReference>
<evidence type="ECO:0000256" key="7">
    <source>
        <dbReference type="ARBA" id="ARBA00024203"/>
    </source>
</evidence>
<evidence type="ECO:0000256" key="5">
    <source>
        <dbReference type="ARBA" id="ARBA00022989"/>
    </source>
</evidence>
<protein>
    <submittedName>
        <fullName evidence="9">Uncharacterized protein</fullName>
    </submittedName>
</protein>
<name>A0A9Q3I5Z1_9BASI</name>
<dbReference type="PANTHER" id="PTHR15858">
    <property type="entry name" value="IMMEDIATE EARLY RESPONSE 3-INTERACTING PROTEIN 1"/>
    <property type="match status" value="1"/>
</dbReference>
<feature type="transmembrane region" description="Helical" evidence="8">
    <location>
        <begin position="44"/>
        <end position="63"/>
    </location>
</feature>
<dbReference type="PANTHER" id="PTHR15858:SF0">
    <property type="entry name" value="IMMEDIATE EARLY RESPONSE 3-INTERACTING PROTEIN 1"/>
    <property type="match status" value="1"/>
</dbReference>
<evidence type="ECO:0000256" key="1">
    <source>
        <dbReference type="ARBA" id="ARBA00004370"/>
    </source>
</evidence>